<dbReference type="PANTHER" id="PTHR30570">
    <property type="entry name" value="PERIPLASMIC PHOSPHATE BINDING COMPONENT OF PHOSPHATE ABC TRANSPORTER"/>
    <property type="match status" value="1"/>
</dbReference>
<evidence type="ECO:0000256" key="2">
    <source>
        <dbReference type="SAM" id="MobiDB-lite"/>
    </source>
</evidence>
<feature type="domain" description="PBP" evidence="3">
    <location>
        <begin position="55"/>
        <end position="283"/>
    </location>
</feature>
<dbReference type="EMBL" id="JAYGHK010000023">
    <property type="protein sequence ID" value="MEA5608264.1"/>
    <property type="molecule type" value="Genomic_DNA"/>
</dbReference>
<evidence type="ECO:0000256" key="1">
    <source>
        <dbReference type="ARBA" id="ARBA00022729"/>
    </source>
</evidence>
<sequence length="1027" mass="114910">MMWQQEKKDSAIVSLALLLSLATTPMAVHLFVPTPVLAQSATEAESFPLPETLENGTKVRIDGSMSLTAINQSFKQSFEQKYSGTNVEVTANGTNAAISALIDGKVDLIAISRALTPEEQAQGLAQVKFYEEKIAIIVNTDNPFLGILTDQQFADIFRGKITKWSELGGNEGTIRFIDRPESSETRQRFRTYPSFQGAELTTGSNATQIETDNTAEIVQQLGKDGISYAMVHHLSQLPNQRAIPINQTLPDNPNYVYSQPLYYAYRQNPSPNVASFLGFVLGSEQQTIQAAINAASGLLATPPAPQEEPETVTNPTVDPQTIADGQQPPETTFIPDEIPLWWLLLPTAVIVGLLTWVFRSRLWTNQAENKAPKGEDEASTVIDDTSITPLVGEPLAETASNDAGEEVDEQKSFRTSDYSNFTELEFVDDEQSPWDIEAPASVVNIPYPQLADVSKVTAEQPQVPEVGSDAQIWEMKDSSDETAEQPQVESDLIEEIISHETTDLPEDMDTEANVWDETPDNQVETSHPTLPEIPEDILNSVADAAEPINDETVFEQPDERNIFADGDTFDSESEGEVVNITTEEPVFNLNGEQSIVLQPRNAEWVYATWYIEPSSQQALQNNGISQLGLRLYDVTDLDLSDQSPQLVQHYELESEIERYMPIPQCDRDYMAEIGYITQGDRWVKIARSPKVRVLATPPEDTTADPGFNLDGEQSIVLKPRNAEWAYATWYIEPSCQQALQNHGISQLGLRLYDVTDLDLSDQTPQLVLHYELESKIEEKYIAIPQSDRDYMAEIGYITEGDRWVKIGRSKGIRVFGLPLTDSTAENLPTADTTFVDLPQTNHESTIILESRTIKWAYASWYISPTDQQILQNHRSSQLYLRLYNVTDVDLSSQTPQVVQQYECDDITRDRYVSIPATDHEYIAEIGYITQANRWEMIVRSERIRVFSRPQADFWFLADTELIIHGATEPGATVNIAGKPIKIKPDGTFHLRIPFSNNSMNYIMTAIAANGEHSQTIQKTFSQENSQP</sequence>
<reference evidence="4 5" key="1">
    <citation type="submission" date="2023-12" db="EMBL/GenBank/DDBJ databases">
        <title>Baltic Sea Cyanobacteria.</title>
        <authorList>
            <person name="Delbaje E."/>
            <person name="Fewer D.P."/>
            <person name="Shishido T.K."/>
        </authorList>
    </citation>
    <scope>NUCLEOTIDE SEQUENCE [LARGE SCALE GENOMIC DNA]</scope>
    <source>
        <strain evidence="4 5">UHCC 0060</strain>
    </source>
</reference>
<dbReference type="SUPFAM" id="SSF53850">
    <property type="entry name" value="Periplasmic binding protein-like II"/>
    <property type="match status" value="1"/>
</dbReference>
<gene>
    <name evidence="4" type="ORF">VB695_09295</name>
</gene>
<dbReference type="PANTHER" id="PTHR30570:SF1">
    <property type="entry name" value="PHOSPHATE-BINDING PROTEIN PSTS"/>
    <property type="match status" value="1"/>
</dbReference>
<dbReference type="RefSeq" id="WP_323245021.1">
    <property type="nucleotide sequence ID" value="NZ_JAYGHK010000023.1"/>
</dbReference>
<accession>A0ABU5UPT2</accession>
<comment type="caution">
    <text evidence="4">The sequence shown here is derived from an EMBL/GenBank/DDBJ whole genome shotgun (WGS) entry which is preliminary data.</text>
</comment>
<keyword evidence="5" id="KW-1185">Reference proteome</keyword>
<dbReference type="InterPro" id="IPR032585">
    <property type="entry name" value="DUF4912"/>
</dbReference>
<dbReference type="InterPro" id="IPR050811">
    <property type="entry name" value="Phosphate_ABC_transporter"/>
</dbReference>
<feature type="region of interest" description="Disordered" evidence="2">
    <location>
        <begin position="368"/>
        <end position="388"/>
    </location>
</feature>
<evidence type="ECO:0000313" key="5">
    <source>
        <dbReference type="Proteomes" id="UP001303285"/>
    </source>
</evidence>
<dbReference type="InterPro" id="IPR024370">
    <property type="entry name" value="PBP_domain"/>
</dbReference>
<proteinExistence type="predicted"/>
<name>A0ABU5UPT2_NODSP</name>
<dbReference type="Pfam" id="PF12849">
    <property type="entry name" value="PBP_like_2"/>
    <property type="match status" value="1"/>
</dbReference>
<evidence type="ECO:0000313" key="4">
    <source>
        <dbReference type="EMBL" id="MEA5608264.1"/>
    </source>
</evidence>
<feature type="region of interest" description="Disordered" evidence="2">
    <location>
        <begin position="300"/>
        <end position="328"/>
    </location>
</feature>
<dbReference type="Proteomes" id="UP001303285">
    <property type="component" value="Unassembled WGS sequence"/>
</dbReference>
<evidence type="ECO:0000259" key="3">
    <source>
        <dbReference type="Pfam" id="PF12849"/>
    </source>
</evidence>
<keyword evidence="1" id="KW-0732">Signal</keyword>
<protein>
    <submittedName>
        <fullName evidence="4">DUF4912 domain-containing protein</fullName>
    </submittedName>
</protein>
<dbReference type="Gene3D" id="3.40.190.10">
    <property type="entry name" value="Periplasmic binding protein-like II"/>
    <property type="match status" value="2"/>
</dbReference>
<organism evidence="4 5">
    <name type="scientific">Nodularia spumigena UHCC 0060</name>
    <dbReference type="NCBI Taxonomy" id="3110300"/>
    <lineage>
        <taxon>Bacteria</taxon>
        <taxon>Bacillati</taxon>
        <taxon>Cyanobacteriota</taxon>
        <taxon>Cyanophyceae</taxon>
        <taxon>Nostocales</taxon>
        <taxon>Nodulariaceae</taxon>
        <taxon>Nodularia</taxon>
    </lineage>
</organism>
<dbReference type="Pfam" id="PF16258">
    <property type="entry name" value="DUF4912"/>
    <property type="match status" value="3"/>
</dbReference>